<keyword evidence="3 7" id="KW-0812">Transmembrane</keyword>
<feature type="compositionally biased region" description="Basic and acidic residues" evidence="6">
    <location>
        <begin position="76"/>
        <end position="95"/>
    </location>
</feature>
<evidence type="ECO:0000256" key="3">
    <source>
        <dbReference type="ARBA" id="ARBA00022692"/>
    </source>
</evidence>
<dbReference type="PROSITE" id="PS50893">
    <property type="entry name" value="ABC_TRANSPORTER_2"/>
    <property type="match status" value="1"/>
</dbReference>
<sequence length="1089" mass="113669">MAGQPPRRPRLLDAAAREEEEDQSKGPKADAEFQTLVQAVQDQANTGVRGWMAAAGAFDRGDLLYLRGEEERRRFAEQEQQVNERQEFLDQRARMEEEEEAARDAAATAAATAAAKARQQEQDKRKKLLPIVRVKPAAAADDPSAKRQRTEAAAAAAAAAAAGQQRQEGGGGEQAGGSSSSGDGDGGLGGLLGDYGSSSDSDAEDDCNPRQQFDATTRTCQCLPGWEGPGCTLCQGDVVCAALPGGESTTCSRSYLFGAQSRVKVSSCQLQSPGLEVVLRPGFTVTCNTSAPAVPGDAAGQFCQLDLELTTGEPMACRATRCTFQPGLTTVECATMHCACPPEQPCPSFAALNTTIEGQPTSLGCDAAAGTCIVAIQGFLIPEIPAACTSAECLVEGYSLQMGTWAVPEEHSYDATADGPAAVAAAAASPAAGQGSPRGAVQELRFVGLTCTVPAQRRGGVGSQPDCSPWRKGRPVGTLAPAKSLSALEDGYPTGGADAGAAAAGAQRGGPGGGDRNGCAGSEKVVLQGVSGVARRGELVGVLGPSGCGKTTLLTLCTGAAECTGGRARVGGRVLLDGAPLGHGDRSKVAFVPQDDTLLRCLTVEESIAATALLRLPTTLPPDRVQARVWQVLNELGLQHVGRRVQPRHQRRRAAQLMRLLNNVASGGRIVLLSFHQPSPAMFSLLHRCYLLAGGTCVFGGPPSAVGPAFAARGLSRPPGAAMAEHMLEVVSDPAQLAQLLQAGDKVGQYDCQLAVPDAAPAATPAAPTTVIPNPPDVLRTTGADGVSGVVAAAPAQPARRGAAGSHLPRELAVLFWRTAADTARNPSLLLLHWALALATGVLLGAIFWQVDSDMSGIQNRGGGVYFSLAFFAFSSLTTTDLLLAERRLVQREARGGCYRPGAYLLARVVLDGLLLRVVPVLLYSAPFYPMMGLQGGASHVAIFLFTLATFALVMAALSLAVACGSSSAAQANLILIFIFLLALLVGGFLVNIESIPVWIAWLHYLSPFFYAYQVLTTNEVQSLRLDFTVEGFTAYANVAGQRVLSTFGIDASKMTTWIIVLACLYPAALLLAFALLHLRLPRLRALRG</sequence>
<evidence type="ECO:0000256" key="6">
    <source>
        <dbReference type="SAM" id="MobiDB-lite"/>
    </source>
</evidence>
<dbReference type="InterPro" id="IPR027417">
    <property type="entry name" value="P-loop_NTPase"/>
</dbReference>
<dbReference type="Pfam" id="PF00005">
    <property type="entry name" value="ABC_tran"/>
    <property type="match status" value="1"/>
</dbReference>
<dbReference type="OrthoDB" id="66620at2759"/>
<feature type="transmembrane region" description="Helical" evidence="7">
    <location>
        <begin position="863"/>
        <end position="884"/>
    </location>
</feature>
<dbReference type="PANTHER" id="PTHR48041">
    <property type="entry name" value="ABC TRANSPORTER G FAMILY MEMBER 28"/>
    <property type="match status" value="1"/>
</dbReference>
<name>A0A2P6VBS5_9CHLO</name>
<dbReference type="GO" id="GO:0005524">
    <property type="term" value="F:ATP binding"/>
    <property type="evidence" value="ECO:0007669"/>
    <property type="project" value="UniProtKB-KW"/>
</dbReference>
<feature type="transmembrane region" description="Helical" evidence="7">
    <location>
        <begin position="1058"/>
        <end position="1079"/>
    </location>
</feature>
<keyword evidence="2" id="KW-0813">Transport</keyword>
<feature type="transmembrane region" description="Helical" evidence="7">
    <location>
        <begin position="941"/>
        <end position="962"/>
    </location>
</feature>
<dbReference type="STRING" id="554055.A0A2P6VBS5"/>
<keyword evidence="9" id="KW-0067">ATP-binding</keyword>
<keyword evidence="4 7" id="KW-1133">Transmembrane helix</keyword>
<dbReference type="EMBL" id="LHPF02000014">
    <property type="protein sequence ID" value="PSC71511.1"/>
    <property type="molecule type" value="Genomic_DNA"/>
</dbReference>
<evidence type="ECO:0000256" key="5">
    <source>
        <dbReference type="ARBA" id="ARBA00023136"/>
    </source>
</evidence>
<gene>
    <name evidence="9" type="ORF">C2E20_5068</name>
</gene>
<keyword evidence="5 7" id="KW-0472">Membrane</keyword>
<dbReference type="InterPro" id="IPR013525">
    <property type="entry name" value="ABC2_TM"/>
</dbReference>
<evidence type="ECO:0000256" key="4">
    <source>
        <dbReference type="ARBA" id="ARBA00022989"/>
    </source>
</evidence>
<accession>A0A2P6VBS5</accession>
<evidence type="ECO:0000256" key="1">
    <source>
        <dbReference type="ARBA" id="ARBA00004141"/>
    </source>
</evidence>
<comment type="subcellular location">
    <subcellularLocation>
        <location evidence="1">Membrane</location>
        <topology evidence="1">Multi-pass membrane protein</topology>
    </subcellularLocation>
</comment>
<dbReference type="PANTHER" id="PTHR48041:SF2">
    <property type="entry name" value="ATP-DEPENDENT PERMEASE-RELATED"/>
    <property type="match status" value="1"/>
</dbReference>
<protein>
    <submittedName>
        <fullName evidence="9">ATP-binding Cassette (ABC) Superfamily</fullName>
    </submittedName>
</protein>
<reference evidence="9 10" key="1">
    <citation type="journal article" date="2018" name="Plant J.">
        <title>Genome sequences of Chlorella sorokiniana UTEX 1602 and Micractinium conductrix SAG 241.80: implications to maltose excretion by a green alga.</title>
        <authorList>
            <person name="Arriola M.B."/>
            <person name="Velmurugan N."/>
            <person name="Zhang Y."/>
            <person name="Plunkett M.H."/>
            <person name="Hondzo H."/>
            <person name="Barney B.M."/>
        </authorList>
    </citation>
    <scope>NUCLEOTIDE SEQUENCE [LARGE SCALE GENOMIC DNA]</scope>
    <source>
        <strain evidence="9 10">SAG 241.80</strain>
    </source>
</reference>
<feature type="transmembrane region" description="Helical" evidence="7">
    <location>
        <begin position="974"/>
        <end position="1002"/>
    </location>
</feature>
<feature type="transmembrane region" description="Helical" evidence="7">
    <location>
        <begin position="829"/>
        <end position="851"/>
    </location>
</feature>
<feature type="region of interest" description="Disordered" evidence="6">
    <location>
        <begin position="1"/>
        <end position="30"/>
    </location>
</feature>
<keyword evidence="10" id="KW-1185">Reference proteome</keyword>
<comment type="caution">
    <text evidence="9">The sequence shown here is derived from an EMBL/GenBank/DDBJ whole genome shotgun (WGS) entry which is preliminary data.</text>
</comment>
<feature type="compositionally biased region" description="Low complexity" evidence="6">
    <location>
        <begin position="104"/>
        <end position="117"/>
    </location>
</feature>
<evidence type="ECO:0000259" key="8">
    <source>
        <dbReference type="PROSITE" id="PS50893"/>
    </source>
</evidence>
<dbReference type="SUPFAM" id="SSF52540">
    <property type="entry name" value="P-loop containing nucleoside triphosphate hydrolases"/>
    <property type="match status" value="1"/>
</dbReference>
<keyword evidence="9" id="KW-0547">Nucleotide-binding</keyword>
<dbReference type="Proteomes" id="UP000239649">
    <property type="component" value="Unassembled WGS sequence"/>
</dbReference>
<dbReference type="Gene3D" id="3.40.50.300">
    <property type="entry name" value="P-loop containing nucleotide triphosphate hydrolases"/>
    <property type="match status" value="1"/>
</dbReference>
<dbReference type="InterPro" id="IPR050352">
    <property type="entry name" value="ABCG_transporters"/>
</dbReference>
<feature type="compositionally biased region" description="Gly residues" evidence="6">
    <location>
        <begin position="183"/>
        <end position="193"/>
    </location>
</feature>
<proteinExistence type="predicted"/>
<feature type="domain" description="ABC transporter" evidence="8">
    <location>
        <begin position="501"/>
        <end position="744"/>
    </location>
</feature>
<dbReference type="GO" id="GO:0016020">
    <property type="term" value="C:membrane"/>
    <property type="evidence" value="ECO:0007669"/>
    <property type="project" value="UniProtKB-SubCell"/>
</dbReference>
<evidence type="ECO:0000313" key="9">
    <source>
        <dbReference type="EMBL" id="PSC71511.1"/>
    </source>
</evidence>
<feature type="region of interest" description="Disordered" evidence="6">
    <location>
        <begin position="498"/>
        <end position="517"/>
    </location>
</feature>
<feature type="transmembrane region" description="Helical" evidence="7">
    <location>
        <begin position="905"/>
        <end position="929"/>
    </location>
</feature>
<dbReference type="Pfam" id="PF01061">
    <property type="entry name" value="ABC2_membrane"/>
    <property type="match status" value="1"/>
</dbReference>
<feature type="compositionally biased region" description="Gly residues" evidence="6">
    <location>
        <begin position="507"/>
        <end position="516"/>
    </location>
</feature>
<organism evidence="9 10">
    <name type="scientific">Micractinium conductrix</name>
    <dbReference type="NCBI Taxonomy" id="554055"/>
    <lineage>
        <taxon>Eukaryota</taxon>
        <taxon>Viridiplantae</taxon>
        <taxon>Chlorophyta</taxon>
        <taxon>core chlorophytes</taxon>
        <taxon>Trebouxiophyceae</taxon>
        <taxon>Chlorellales</taxon>
        <taxon>Chlorellaceae</taxon>
        <taxon>Chlorella clade</taxon>
        <taxon>Micractinium</taxon>
    </lineage>
</organism>
<evidence type="ECO:0000256" key="7">
    <source>
        <dbReference type="SAM" id="Phobius"/>
    </source>
</evidence>
<feature type="region of interest" description="Disordered" evidence="6">
    <location>
        <begin position="76"/>
        <end position="210"/>
    </location>
</feature>
<dbReference type="InterPro" id="IPR003439">
    <property type="entry name" value="ABC_transporter-like_ATP-bd"/>
</dbReference>
<dbReference type="GO" id="GO:0140359">
    <property type="term" value="F:ABC-type transporter activity"/>
    <property type="evidence" value="ECO:0007669"/>
    <property type="project" value="InterPro"/>
</dbReference>
<dbReference type="GO" id="GO:0016887">
    <property type="term" value="F:ATP hydrolysis activity"/>
    <property type="evidence" value="ECO:0007669"/>
    <property type="project" value="InterPro"/>
</dbReference>
<evidence type="ECO:0000313" key="10">
    <source>
        <dbReference type="Proteomes" id="UP000239649"/>
    </source>
</evidence>
<evidence type="ECO:0000256" key="2">
    <source>
        <dbReference type="ARBA" id="ARBA00022448"/>
    </source>
</evidence>
<dbReference type="AlphaFoldDB" id="A0A2P6VBS5"/>
<feature type="compositionally biased region" description="Low complexity" evidence="6">
    <location>
        <begin position="151"/>
        <end position="167"/>
    </location>
</feature>